<evidence type="ECO:0000256" key="6">
    <source>
        <dbReference type="ARBA" id="ARBA00037294"/>
    </source>
</evidence>
<protein>
    <recommendedName>
        <fullName evidence="3 8">UTP--glucose-1-phosphate uridylyltransferase</fullName>
        <ecNumber evidence="2 8">2.7.7.9</ecNumber>
    </recommendedName>
    <alternativeName>
        <fullName evidence="8">UDP-glucose pyrophosphorylase</fullName>
    </alternativeName>
</protein>
<evidence type="ECO:0000256" key="4">
    <source>
        <dbReference type="ARBA" id="ARBA00022679"/>
    </source>
</evidence>
<dbReference type="PANTHER" id="PTHR43197">
    <property type="entry name" value="UTP--GLUCOSE-1-PHOSPHATE URIDYLYLTRANSFERASE"/>
    <property type="match status" value="1"/>
</dbReference>
<keyword evidence="5 8" id="KW-0548">Nucleotidyltransferase</keyword>
<dbReference type="GO" id="GO:0006011">
    <property type="term" value="P:UDP-alpha-D-glucose metabolic process"/>
    <property type="evidence" value="ECO:0007669"/>
    <property type="project" value="InterPro"/>
</dbReference>
<name>A0A1C9W7Q5_9GAMM</name>
<evidence type="ECO:0000256" key="8">
    <source>
        <dbReference type="RuleBase" id="RU361259"/>
    </source>
</evidence>
<sequence length="303" mass="33017">MNKVKKAVIPVAGLGTRMLPATKAIPKEMLPIVDKPLIQYVVNEAVAAGIKEIVLVTHASKNAIENHFDTSFELEAQLENRLKRQLLEEVRSIVPKDVTVISVRQAEAKGLGHAISCARPVVGDNPFAVLLPDVLIDQYAADLSTSNLADMVRNFEVTKASQIMVEAVEWDQVSKYGVVDCLGADLQAGGNAKIDGMVEKPEVDAAPSNMAVVGRYVLPAEIWGLLETTRPGTGGEIQLTDAIDELLKQQVVEAYRIVGHSHDCGNKLGYMKAQFEYGLHHKEIGRSLKAFLHTEKTKASEES</sequence>
<dbReference type="STRING" id="1769779.AUP74_01760"/>
<evidence type="ECO:0000256" key="7">
    <source>
        <dbReference type="ARBA" id="ARBA00048128"/>
    </source>
</evidence>
<organism evidence="10 11">
    <name type="scientific">Microbulbifer aggregans</name>
    <dbReference type="NCBI Taxonomy" id="1769779"/>
    <lineage>
        <taxon>Bacteria</taxon>
        <taxon>Pseudomonadati</taxon>
        <taxon>Pseudomonadota</taxon>
        <taxon>Gammaproteobacteria</taxon>
        <taxon>Cellvibrionales</taxon>
        <taxon>Microbulbiferaceae</taxon>
        <taxon>Microbulbifer</taxon>
    </lineage>
</organism>
<keyword evidence="4 8" id="KW-0808">Transferase</keyword>
<dbReference type="PANTHER" id="PTHR43197:SF1">
    <property type="entry name" value="UTP--GLUCOSE-1-PHOSPHATE URIDYLYLTRANSFERASE"/>
    <property type="match status" value="1"/>
</dbReference>
<accession>A0A1C9W7Q5</accession>
<dbReference type="GO" id="GO:0003983">
    <property type="term" value="F:UTP:glucose-1-phosphate uridylyltransferase activity"/>
    <property type="evidence" value="ECO:0007669"/>
    <property type="project" value="UniProtKB-EC"/>
</dbReference>
<dbReference type="Gene3D" id="3.90.550.10">
    <property type="entry name" value="Spore Coat Polysaccharide Biosynthesis Protein SpsA, Chain A"/>
    <property type="match status" value="1"/>
</dbReference>
<dbReference type="KEGG" id="micc:AUP74_01760"/>
<keyword evidence="11" id="KW-1185">Reference proteome</keyword>
<reference evidence="11" key="1">
    <citation type="submission" date="2016-01" db="EMBL/GenBank/DDBJ databases">
        <title>Complete genome sequence of Microbulbifer sp. CCB-MM1, a halophile isolated from Matang Mangrove Forest, Perak.</title>
        <authorList>
            <person name="Moh T.H."/>
            <person name="Dinesh B."/>
            <person name="Lau N.-S."/>
            <person name="Go F."/>
            <person name="Alexander Chong S.-C."/>
        </authorList>
    </citation>
    <scope>NUCLEOTIDE SEQUENCE [LARGE SCALE GENOMIC DNA]</scope>
    <source>
        <strain evidence="11">CCB-MM1</strain>
    </source>
</reference>
<comment type="similarity">
    <text evidence="1 8">Belongs to the UDPGP type 2 family.</text>
</comment>
<dbReference type="InterPro" id="IPR005771">
    <property type="entry name" value="GalU_uridylyltTrfase_bac/arc"/>
</dbReference>
<comment type="function">
    <text evidence="6">May play a role in stationary phase survival.</text>
</comment>
<evidence type="ECO:0000256" key="3">
    <source>
        <dbReference type="ARBA" id="ARBA00019048"/>
    </source>
</evidence>
<dbReference type="Pfam" id="PF00483">
    <property type="entry name" value="NTP_transferase"/>
    <property type="match status" value="1"/>
</dbReference>
<evidence type="ECO:0000256" key="1">
    <source>
        <dbReference type="ARBA" id="ARBA00006890"/>
    </source>
</evidence>
<dbReference type="InterPro" id="IPR029044">
    <property type="entry name" value="Nucleotide-diphossugar_trans"/>
</dbReference>
<proteinExistence type="inferred from homology"/>
<evidence type="ECO:0000256" key="5">
    <source>
        <dbReference type="ARBA" id="ARBA00022695"/>
    </source>
</evidence>
<evidence type="ECO:0000313" key="10">
    <source>
        <dbReference type="EMBL" id="AOS97191.1"/>
    </source>
</evidence>
<dbReference type="EMBL" id="CP014143">
    <property type="protein sequence ID" value="AOS97191.1"/>
    <property type="molecule type" value="Genomic_DNA"/>
</dbReference>
<dbReference type="RefSeq" id="WP_069947234.1">
    <property type="nucleotide sequence ID" value="NZ_CP014143.1"/>
</dbReference>
<dbReference type="Proteomes" id="UP000095672">
    <property type="component" value="Chromosome"/>
</dbReference>
<dbReference type="EC" id="2.7.7.9" evidence="2 8"/>
<dbReference type="OrthoDB" id="9803306at2"/>
<dbReference type="InterPro" id="IPR005835">
    <property type="entry name" value="NTP_transferase_dom"/>
</dbReference>
<comment type="catalytic activity">
    <reaction evidence="7 8">
        <text>alpha-D-glucose 1-phosphate + UTP + H(+) = UDP-alpha-D-glucose + diphosphate</text>
        <dbReference type="Rhea" id="RHEA:19889"/>
        <dbReference type="ChEBI" id="CHEBI:15378"/>
        <dbReference type="ChEBI" id="CHEBI:33019"/>
        <dbReference type="ChEBI" id="CHEBI:46398"/>
        <dbReference type="ChEBI" id="CHEBI:58601"/>
        <dbReference type="ChEBI" id="CHEBI:58885"/>
        <dbReference type="EC" id="2.7.7.9"/>
    </reaction>
</comment>
<dbReference type="CDD" id="cd02541">
    <property type="entry name" value="UGPase_prokaryotic"/>
    <property type="match status" value="1"/>
</dbReference>
<dbReference type="PATRIC" id="fig|1769779.3.peg.1761"/>
<dbReference type="SUPFAM" id="SSF53448">
    <property type="entry name" value="Nucleotide-diphospho-sugar transferases"/>
    <property type="match status" value="1"/>
</dbReference>
<evidence type="ECO:0000313" key="11">
    <source>
        <dbReference type="Proteomes" id="UP000095672"/>
    </source>
</evidence>
<evidence type="ECO:0000256" key="2">
    <source>
        <dbReference type="ARBA" id="ARBA00012415"/>
    </source>
</evidence>
<dbReference type="NCBIfam" id="TIGR01099">
    <property type="entry name" value="galU"/>
    <property type="match status" value="1"/>
</dbReference>
<gene>
    <name evidence="10" type="primary">galU</name>
    <name evidence="10" type="ORF">AUP74_01760</name>
</gene>
<dbReference type="AlphaFoldDB" id="A0A1C9W7Q5"/>
<evidence type="ECO:0000259" key="9">
    <source>
        <dbReference type="Pfam" id="PF00483"/>
    </source>
</evidence>
<feature type="domain" description="Nucleotidyl transferase" evidence="9">
    <location>
        <begin position="6"/>
        <end position="274"/>
    </location>
</feature>